<evidence type="ECO:0000313" key="1">
    <source>
        <dbReference type="EMBL" id="SMF85401.1"/>
    </source>
</evidence>
<protein>
    <submittedName>
        <fullName evidence="1">Uncharacterized protein</fullName>
    </submittedName>
</protein>
<dbReference type="Proteomes" id="UP000192940">
    <property type="component" value="Chromosome I"/>
</dbReference>
<reference evidence="1 2" key="1">
    <citation type="submission" date="2017-04" db="EMBL/GenBank/DDBJ databases">
        <authorList>
            <person name="Afonso C.L."/>
            <person name="Miller P.J."/>
            <person name="Scott M.A."/>
            <person name="Spackman E."/>
            <person name="Goraichik I."/>
            <person name="Dimitrov K.M."/>
            <person name="Suarez D.L."/>
            <person name="Swayne D.E."/>
        </authorList>
    </citation>
    <scope>NUCLEOTIDE SEQUENCE [LARGE SCALE GENOMIC DNA]</scope>
    <source>
        <strain evidence="1 2">N3/975</strain>
    </source>
</reference>
<accession>A0A1X7HGE7</accession>
<sequence>MYGFPGQVDYYSRSTWCARTMSSMLTARFAVYVSSILSITLPLRCQVNVDPLSNDIKLPTYLM</sequence>
<name>A0A1X7HGE7_9BACL</name>
<dbReference type="AlphaFoldDB" id="A0A1X7HGE7"/>
<proteinExistence type="predicted"/>
<gene>
    <name evidence="1" type="ORF">SAMN05661091_2991</name>
</gene>
<organism evidence="1 2">
    <name type="scientific">Paenibacillus uliginis N3/975</name>
    <dbReference type="NCBI Taxonomy" id="1313296"/>
    <lineage>
        <taxon>Bacteria</taxon>
        <taxon>Bacillati</taxon>
        <taxon>Bacillota</taxon>
        <taxon>Bacilli</taxon>
        <taxon>Bacillales</taxon>
        <taxon>Paenibacillaceae</taxon>
        <taxon>Paenibacillus</taxon>
    </lineage>
</organism>
<keyword evidence="2" id="KW-1185">Reference proteome</keyword>
<dbReference type="EMBL" id="LT840184">
    <property type="protein sequence ID" value="SMF85401.1"/>
    <property type="molecule type" value="Genomic_DNA"/>
</dbReference>
<evidence type="ECO:0000313" key="2">
    <source>
        <dbReference type="Proteomes" id="UP000192940"/>
    </source>
</evidence>